<dbReference type="RefSeq" id="XP_018186624.1">
    <property type="nucleotide sequence ID" value="XM_018332949.1"/>
</dbReference>
<dbReference type="CDD" id="cd17946">
    <property type="entry name" value="DEADc_DDX24"/>
    <property type="match status" value="1"/>
</dbReference>
<evidence type="ECO:0000256" key="11">
    <source>
        <dbReference type="SAM" id="MobiDB-lite"/>
    </source>
</evidence>
<dbReference type="PROSITE" id="PS51192">
    <property type="entry name" value="HELICASE_ATP_BIND_1"/>
    <property type="match status" value="1"/>
</dbReference>
<evidence type="ECO:0000256" key="10">
    <source>
        <dbReference type="RuleBase" id="RU365068"/>
    </source>
</evidence>
<dbReference type="InterPro" id="IPR000629">
    <property type="entry name" value="RNA-helicase_DEAD-box_CS"/>
</dbReference>
<evidence type="ECO:0000256" key="7">
    <source>
        <dbReference type="ARBA" id="ARBA00022884"/>
    </source>
</evidence>
<evidence type="ECO:0000259" key="14">
    <source>
        <dbReference type="PROSITE" id="PS51195"/>
    </source>
</evidence>
<dbReference type="SUPFAM" id="SSF52540">
    <property type="entry name" value="P-loop containing nucleoside triphosphate hydrolases"/>
    <property type="match status" value="1"/>
</dbReference>
<comment type="function">
    <text evidence="10">RNA helicase.</text>
</comment>
<feature type="domain" description="Helicase C-terminal" evidence="13">
    <location>
        <begin position="499"/>
        <end position="651"/>
    </location>
</feature>
<dbReference type="SMART" id="SM00490">
    <property type="entry name" value="HELICc"/>
    <property type="match status" value="1"/>
</dbReference>
<feature type="region of interest" description="Disordered" evidence="11">
    <location>
        <begin position="84"/>
        <end position="176"/>
    </location>
</feature>
<dbReference type="InterPro" id="IPR001650">
    <property type="entry name" value="Helicase_C-like"/>
</dbReference>
<name>A0A165FK27_XYLHT</name>
<feature type="compositionally biased region" description="Basic and acidic residues" evidence="11">
    <location>
        <begin position="718"/>
        <end position="731"/>
    </location>
</feature>
<feature type="region of interest" description="Disordered" evidence="11">
    <location>
        <begin position="701"/>
        <end position="731"/>
    </location>
</feature>
<evidence type="ECO:0000256" key="3">
    <source>
        <dbReference type="ARBA" id="ARBA00022741"/>
    </source>
</evidence>
<comment type="domain">
    <text evidence="10">The Q motif is unique to and characteristic of the DEAD box family of RNA helicases and controls ATP binding and hydrolysis.</text>
</comment>
<dbReference type="InterPro" id="IPR014014">
    <property type="entry name" value="RNA_helicase_DEAD_Q_motif"/>
</dbReference>
<evidence type="ECO:0000313" key="16">
    <source>
        <dbReference type="Proteomes" id="UP000076632"/>
    </source>
</evidence>
<comment type="subcellular location">
    <subcellularLocation>
        <location evidence="1">Nucleus</location>
        <location evidence="1">Nucleolus</location>
    </subcellularLocation>
</comment>
<dbReference type="OrthoDB" id="4310724at2759"/>
<keyword evidence="6 9" id="KW-0067">ATP-binding</keyword>
<evidence type="ECO:0000256" key="8">
    <source>
        <dbReference type="PROSITE-ProRule" id="PRU00552"/>
    </source>
</evidence>
<proteinExistence type="inferred from homology"/>
<dbReference type="InterPro" id="IPR027417">
    <property type="entry name" value="P-loop_NTPase"/>
</dbReference>
<evidence type="ECO:0000256" key="6">
    <source>
        <dbReference type="ARBA" id="ARBA00022840"/>
    </source>
</evidence>
<keyword evidence="5 9" id="KW-0347">Helicase</keyword>
<dbReference type="FunCoup" id="A0A165FK27">
    <property type="interactions" value="916"/>
</dbReference>
<dbReference type="PANTHER" id="PTHR24031">
    <property type="entry name" value="RNA HELICASE"/>
    <property type="match status" value="1"/>
</dbReference>
<comment type="catalytic activity">
    <reaction evidence="10">
        <text>ATP + H2O = ADP + phosphate + H(+)</text>
        <dbReference type="Rhea" id="RHEA:13065"/>
        <dbReference type="ChEBI" id="CHEBI:15377"/>
        <dbReference type="ChEBI" id="CHEBI:15378"/>
        <dbReference type="ChEBI" id="CHEBI:30616"/>
        <dbReference type="ChEBI" id="CHEBI:43474"/>
        <dbReference type="ChEBI" id="CHEBI:456216"/>
        <dbReference type="EC" id="3.6.4.13"/>
    </reaction>
</comment>
<evidence type="ECO:0000256" key="2">
    <source>
        <dbReference type="ARBA" id="ARBA00022552"/>
    </source>
</evidence>
<feature type="domain" description="Helicase ATP-binding" evidence="12">
    <location>
        <begin position="234"/>
        <end position="438"/>
    </location>
</feature>
<dbReference type="Gene3D" id="3.40.50.300">
    <property type="entry name" value="P-loop containing nucleotide triphosphate hydrolases"/>
    <property type="match status" value="2"/>
</dbReference>
<evidence type="ECO:0000313" key="15">
    <source>
        <dbReference type="EMBL" id="KZF21069.1"/>
    </source>
</evidence>
<dbReference type="InterPro" id="IPR014001">
    <property type="entry name" value="Helicase_ATP-bd"/>
</dbReference>
<dbReference type="GO" id="GO:0005730">
    <property type="term" value="C:nucleolus"/>
    <property type="evidence" value="ECO:0007669"/>
    <property type="project" value="UniProtKB-SubCell"/>
</dbReference>
<dbReference type="EC" id="3.6.4.13" evidence="10"/>
<dbReference type="InParanoid" id="A0A165FK27"/>
<evidence type="ECO:0000256" key="1">
    <source>
        <dbReference type="ARBA" id="ARBA00004604"/>
    </source>
</evidence>
<dbReference type="PROSITE" id="PS51194">
    <property type="entry name" value="HELICASE_CTER"/>
    <property type="match status" value="1"/>
</dbReference>
<keyword evidence="3 9" id="KW-0547">Nucleotide-binding</keyword>
<evidence type="ECO:0000259" key="12">
    <source>
        <dbReference type="PROSITE" id="PS51192"/>
    </source>
</evidence>
<feature type="region of interest" description="Disordered" evidence="11">
    <location>
        <begin position="1"/>
        <end position="37"/>
    </location>
</feature>
<dbReference type="GO" id="GO:0005524">
    <property type="term" value="F:ATP binding"/>
    <property type="evidence" value="ECO:0007669"/>
    <property type="project" value="UniProtKB-UniRule"/>
</dbReference>
<protein>
    <recommendedName>
        <fullName evidence="10">ATP-dependent RNA helicase</fullName>
        <ecNumber evidence="10">3.6.4.13</ecNumber>
    </recommendedName>
</protein>
<gene>
    <name evidence="15" type="ORF">L228DRAFT_248833</name>
</gene>
<reference evidence="15 16" key="1">
    <citation type="journal article" date="2016" name="Fungal Biol.">
        <title>The genome of Xylona heveae provides a window into fungal endophytism.</title>
        <authorList>
            <person name="Gazis R."/>
            <person name="Kuo A."/>
            <person name="Riley R."/>
            <person name="LaButti K."/>
            <person name="Lipzen A."/>
            <person name="Lin J."/>
            <person name="Amirebrahimi M."/>
            <person name="Hesse C.N."/>
            <person name="Spatafora J.W."/>
            <person name="Henrissat B."/>
            <person name="Hainaut M."/>
            <person name="Grigoriev I.V."/>
            <person name="Hibbett D.S."/>
        </authorList>
    </citation>
    <scope>NUCLEOTIDE SEQUENCE [LARGE SCALE GENOMIC DNA]</scope>
    <source>
        <strain evidence="15 16">TC161</strain>
    </source>
</reference>
<keyword evidence="4 9" id="KW-0378">Hydrolase</keyword>
<dbReference type="Proteomes" id="UP000076632">
    <property type="component" value="Unassembled WGS sequence"/>
</dbReference>
<dbReference type="InterPro" id="IPR011545">
    <property type="entry name" value="DEAD/DEAH_box_helicase_dom"/>
</dbReference>
<dbReference type="PROSITE" id="PS51195">
    <property type="entry name" value="Q_MOTIF"/>
    <property type="match status" value="1"/>
</dbReference>
<dbReference type="PROSITE" id="PS00039">
    <property type="entry name" value="DEAD_ATP_HELICASE"/>
    <property type="match status" value="1"/>
</dbReference>
<feature type="compositionally biased region" description="Basic and acidic residues" evidence="11">
    <location>
        <begin position="141"/>
        <end position="161"/>
    </location>
</feature>
<dbReference type="STRING" id="1328760.A0A165FK27"/>
<dbReference type="GO" id="GO:0006364">
    <property type="term" value="P:rRNA processing"/>
    <property type="evidence" value="ECO:0007669"/>
    <property type="project" value="UniProtKB-KW"/>
</dbReference>
<comment type="similarity">
    <text evidence="9">Belongs to the DEAD box helicase family.</text>
</comment>
<dbReference type="CDD" id="cd18787">
    <property type="entry name" value="SF2_C_DEAD"/>
    <property type="match status" value="1"/>
</dbReference>
<keyword evidence="16" id="KW-1185">Reference proteome</keyword>
<dbReference type="GeneID" id="28898086"/>
<feature type="short sequence motif" description="Q motif" evidence="8">
    <location>
        <begin position="203"/>
        <end position="231"/>
    </location>
</feature>
<keyword evidence="2" id="KW-0698">rRNA processing</keyword>
<dbReference type="Pfam" id="PF00270">
    <property type="entry name" value="DEAD"/>
    <property type="match status" value="1"/>
</dbReference>
<organism evidence="15 16">
    <name type="scientific">Xylona heveae (strain CBS 132557 / TC161)</name>
    <dbReference type="NCBI Taxonomy" id="1328760"/>
    <lineage>
        <taxon>Eukaryota</taxon>
        <taxon>Fungi</taxon>
        <taxon>Dikarya</taxon>
        <taxon>Ascomycota</taxon>
        <taxon>Pezizomycotina</taxon>
        <taxon>Xylonomycetes</taxon>
        <taxon>Xylonales</taxon>
        <taxon>Xylonaceae</taxon>
        <taxon>Xylona</taxon>
    </lineage>
</organism>
<sequence length="789" mass="87468">MTPANHKRRFSSRNEESSSNKKRKTGKSLQSTLRKAPRKVVPLDKLGWKEVPMPDHLDDAEGFYGLEEIDDVDVVRDDSGRISFQISSAHTEDEDKKSKAGNRASSVEEDDEEWGGFDDEEIEALATDEKLVQESKSIVQEQKKTEQKKVEDKKQKQDKKQNQTKKQQKLQGKQVSIDDSELRENVFAELEDDAAELDATDVSAWQSLPLSPETLLALSKLKFSKPTPIQSSAITEIIAGHDVIGKASTGSGKTLAYGIPILEEYLKTSQSKKDMKKRAKQDEELRNPPIALVFSPTRELAHQISAHLTALCSNSGPDSPSIATLTGGLSVQKQRRHLSSADVVIGTPGRLYEVISGGQGLVAWLKKVKFIVVDEADRLLSEGHFKEMEQILDLLDRKSETIGPEGEQLEEESDDGTEVSRQTLVFSATFHKGLQQKLAGKGRPSGDLMSNRESMEYLLKKLNFREEKPKFVDVNPISQMAEGLKEGLVECGATEKDLYLYALLLYYPNTRTLIFTNSISAVRRLTPFLQNLNLPALALHSQMPQKARLRSVERFSSTDHPGSILIATDVAARGLDIKGVQLVIHYHLPRTADMYVHRSGRTARASTSGSSVLLCAPEEVVGVRRLVGKVHAEAAIAAGNTATRYFMRSLDIDRRIAARLKPRVSLAKELADSNLAKEKKASGDDWLRNVAEELGVDYDSDTFQDTSSGKGSRKGRGSGREKRMNEASAKTKAELQALRAELKSQLSQRVNIGVSERYLTDGRIDVNELLKAEKTGEFLGKVDDLGFED</sequence>
<dbReference type="OMA" id="QMIQKAR"/>
<evidence type="ECO:0000256" key="9">
    <source>
        <dbReference type="RuleBase" id="RU000492"/>
    </source>
</evidence>
<dbReference type="GO" id="GO:0003724">
    <property type="term" value="F:RNA helicase activity"/>
    <property type="evidence" value="ECO:0007669"/>
    <property type="project" value="UniProtKB-EC"/>
</dbReference>
<dbReference type="GO" id="GO:0003723">
    <property type="term" value="F:RNA binding"/>
    <property type="evidence" value="ECO:0007669"/>
    <property type="project" value="UniProtKB-UniRule"/>
</dbReference>
<feature type="domain" description="DEAD-box RNA helicase Q" evidence="14">
    <location>
        <begin position="203"/>
        <end position="231"/>
    </location>
</feature>
<dbReference type="SMART" id="SM00487">
    <property type="entry name" value="DEXDc"/>
    <property type="match status" value="1"/>
</dbReference>
<dbReference type="AlphaFoldDB" id="A0A165FK27"/>
<evidence type="ECO:0000259" key="13">
    <source>
        <dbReference type="PROSITE" id="PS51194"/>
    </source>
</evidence>
<keyword evidence="7 10" id="KW-0694">RNA-binding</keyword>
<accession>A0A165FK27</accession>
<feature type="compositionally biased region" description="Basic residues" evidence="11">
    <location>
        <begin position="1"/>
        <end position="11"/>
    </location>
</feature>
<evidence type="ECO:0000256" key="5">
    <source>
        <dbReference type="ARBA" id="ARBA00022806"/>
    </source>
</evidence>
<dbReference type="EMBL" id="KV407461">
    <property type="protein sequence ID" value="KZF21069.1"/>
    <property type="molecule type" value="Genomic_DNA"/>
</dbReference>
<feature type="compositionally biased region" description="Acidic residues" evidence="11">
    <location>
        <begin position="107"/>
        <end position="123"/>
    </location>
</feature>
<dbReference type="GO" id="GO:0016787">
    <property type="term" value="F:hydrolase activity"/>
    <property type="evidence" value="ECO:0007669"/>
    <property type="project" value="UniProtKB-KW"/>
</dbReference>
<evidence type="ECO:0000256" key="4">
    <source>
        <dbReference type="ARBA" id="ARBA00022801"/>
    </source>
</evidence>
<dbReference type="Pfam" id="PF00271">
    <property type="entry name" value="Helicase_C"/>
    <property type="match status" value="1"/>
</dbReference>